<sequence>MHVDRKHSGEMYLKHKVELLGNDGRFQKRELIPVNAKITHLLPIEVTALPKFTYEKSYGEYRRPRSNLSLYACEGCLLLIRMMKLTPGDKDVRVGIMHEETRIYDCESTSFRNNDLDKSKAKVVQFRDPSYAKCFNKIILADSGNYKMIDLIELRCKESSKEPCKKLIPKIGDYWNKKGIGLSEAKICCYNQLIGYGKGLLTIETVLELPAITKLKILESSERLYFYIFPDKPYTWYEARDYTTNNYESYSRSLLPSYQLLSPGTAKSLRITSTQQGNVKTAKQSGESPPNSGLSDTSAGGGSESGSDHSPHLSADYESSTARDIDFRENSPPTAVCKPSSANTAISPTAGILCDS</sequence>
<organism evidence="2 3">
    <name type="scientific">Setaria digitata</name>
    <dbReference type="NCBI Taxonomy" id="48799"/>
    <lineage>
        <taxon>Eukaryota</taxon>
        <taxon>Metazoa</taxon>
        <taxon>Ecdysozoa</taxon>
        <taxon>Nematoda</taxon>
        <taxon>Chromadorea</taxon>
        <taxon>Rhabditida</taxon>
        <taxon>Spirurina</taxon>
        <taxon>Spiruromorpha</taxon>
        <taxon>Filarioidea</taxon>
        <taxon>Setariidae</taxon>
        <taxon>Setaria</taxon>
    </lineage>
</organism>
<dbReference type="AlphaFoldDB" id="A0A915PD94"/>
<feature type="region of interest" description="Disordered" evidence="1">
    <location>
        <begin position="274"/>
        <end position="356"/>
    </location>
</feature>
<evidence type="ECO:0000256" key="1">
    <source>
        <dbReference type="SAM" id="MobiDB-lite"/>
    </source>
</evidence>
<protein>
    <submittedName>
        <fullName evidence="3">Uncharacterized protein</fullName>
    </submittedName>
</protein>
<dbReference type="Proteomes" id="UP000887581">
    <property type="component" value="Unplaced"/>
</dbReference>
<reference evidence="3" key="1">
    <citation type="submission" date="2022-11" db="UniProtKB">
        <authorList>
            <consortium name="WormBaseParasite"/>
        </authorList>
    </citation>
    <scope>IDENTIFICATION</scope>
</reference>
<evidence type="ECO:0000313" key="2">
    <source>
        <dbReference type="Proteomes" id="UP000887581"/>
    </source>
</evidence>
<feature type="compositionally biased region" description="Polar residues" evidence="1">
    <location>
        <begin position="274"/>
        <end position="298"/>
    </location>
</feature>
<name>A0A915PD94_9BILA</name>
<proteinExistence type="predicted"/>
<evidence type="ECO:0000313" key="3">
    <source>
        <dbReference type="WBParaSite" id="sdigi.contig115.g4629.t1"/>
    </source>
</evidence>
<keyword evidence="2" id="KW-1185">Reference proteome</keyword>
<accession>A0A915PD94</accession>
<dbReference type="WBParaSite" id="sdigi.contig115.g4629.t1">
    <property type="protein sequence ID" value="sdigi.contig115.g4629.t1"/>
    <property type="gene ID" value="sdigi.contig115.g4629"/>
</dbReference>